<dbReference type="AlphaFoldDB" id="A0A2T7UL25"/>
<comment type="caution">
    <text evidence="1">The sequence shown here is derived from an EMBL/GenBank/DDBJ whole genome shotgun (WGS) entry which is preliminary data.</text>
</comment>
<dbReference type="Pfam" id="PF06073">
    <property type="entry name" value="DUF934"/>
    <property type="match status" value="1"/>
</dbReference>
<dbReference type="Proteomes" id="UP000244810">
    <property type="component" value="Unassembled WGS sequence"/>
</dbReference>
<evidence type="ECO:0000313" key="2">
    <source>
        <dbReference type="Proteomes" id="UP000244810"/>
    </source>
</evidence>
<dbReference type="InterPro" id="IPR008318">
    <property type="entry name" value="UCP030820"/>
</dbReference>
<protein>
    <submittedName>
        <fullName evidence="1">Oxidoreductase</fullName>
    </submittedName>
</protein>
<evidence type="ECO:0000313" key="1">
    <source>
        <dbReference type="EMBL" id="PVE45374.1"/>
    </source>
</evidence>
<accession>A0A2T7UL25</accession>
<sequence>MSVLVKDWGFVPEDWTQGYVPLAALSDHPGGAGVDLRTPEIGARDWARLCSLLPELGLVRIELRHFADVAALDLARAIRAEHYAGRLRAHGAVLAGLYTLTRRAGFDEIELDRDQARLQPAEHWRFEAGWNPARRGGDRPEGARSA</sequence>
<dbReference type="OrthoDB" id="7863038at2"/>
<keyword evidence="2" id="KW-1185">Reference proteome</keyword>
<organism evidence="1 2">
    <name type="scientific">Pararhodobacter aggregans</name>
    <dbReference type="NCBI Taxonomy" id="404875"/>
    <lineage>
        <taxon>Bacteria</taxon>
        <taxon>Pseudomonadati</taxon>
        <taxon>Pseudomonadota</taxon>
        <taxon>Alphaproteobacteria</taxon>
        <taxon>Rhodobacterales</taxon>
        <taxon>Paracoccaceae</taxon>
        <taxon>Pararhodobacter</taxon>
    </lineage>
</organism>
<dbReference type="RefSeq" id="WP_107750166.1">
    <property type="nucleotide sequence ID" value="NZ_QBKF01000001.1"/>
</dbReference>
<reference evidence="1 2" key="1">
    <citation type="journal article" date="2011" name="Syst. Appl. Microbiol.">
        <title>Defluviimonas denitrificans gen. nov., sp. nov., and Pararhodobacter aggregans gen. nov., sp. nov., non-phototrophic Rhodobacteraceae from the biofilter of a marine aquaculture.</title>
        <authorList>
            <person name="Foesel B.U."/>
            <person name="Drake H.L."/>
            <person name="Schramm A."/>
        </authorList>
    </citation>
    <scope>NUCLEOTIDE SEQUENCE [LARGE SCALE GENOMIC DNA]</scope>
    <source>
        <strain evidence="1 2">D1-19</strain>
    </source>
</reference>
<name>A0A2T7UL25_9RHOB</name>
<gene>
    <name evidence="1" type="ORF">DDE23_21525</name>
</gene>
<dbReference type="EMBL" id="QDDR01000015">
    <property type="protein sequence ID" value="PVE45374.1"/>
    <property type="molecule type" value="Genomic_DNA"/>
</dbReference>
<proteinExistence type="predicted"/>